<gene>
    <name evidence="1" type="ORF">T11_12401</name>
</gene>
<name>A0A0V1H1P8_9BILA</name>
<dbReference type="EMBL" id="JYDP01000174">
    <property type="protein sequence ID" value="KRZ04020.1"/>
    <property type="molecule type" value="Genomic_DNA"/>
</dbReference>
<dbReference type="OrthoDB" id="10406378at2759"/>
<comment type="caution">
    <text evidence="1">The sequence shown here is derived from an EMBL/GenBank/DDBJ whole genome shotgun (WGS) entry which is preliminary data.</text>
</comment>
<evidence type="ECO:0000313" key="1">
    <source>
        <dbReference type="EMBL" id="KRZ04020.1"/>
    </source>
</evidence>
<proteinExistence type="predicted"/>
<organism evidence="1 2">
    <name type="scientific">Trichinella zimbabwensis</name>
    <dbReference type="NCBI Taxonomy" id="268475"/>
    <lineage>
        <taxon>Eukaryota</taxon>
        <taxon>Metazoa</taxon>
        <taxon>Ecdysozoa</taxon>
        <taxon>Nematoda</taxon>
        <taxon>Enoplea</taxon>
        <taxon>Dorylaimia</taxon>
        <taxon>Trichinellida</taxon>
        <taxon>Trichinellidae</taxon>
        <taxon>Trichinella</taxon>
    </lineage>
</organism>
<evidence type="ECO:0000313" key="2">
    <source>
        <dbReference type="Proteomes" id="UP000055024"/>
    </source>
</evidence>
<accession>A0A0V1H1P8</accession>
<protein>
    <submittedName>
        <fullName evidence="1">Uncharacterized protein</fullName>
    </submittedName>
</protein>
<sequence>MHSARRVFFDDDDDDLMMCYTKEKQSKTTVHRRIQIQSTQQQVDFRKLSSRLRKFFIFTKGIQKLHLLSQSNQARFFDKKLFKTFKKRQYIFVMKKLNLFEISHPPRVVERRIEYCDVPLNWTAKFAGCLATWNTGRCSDCAQLSRGRMEIEWKVGRNKRRFLFAWIPFPSFPDTSIVVINCFRGELVANISKRLISAATATYLLSRFIPTDFIVVTDHCTLTGCLVLSGVVSVAWLIRAASFGLVPDRGHCRGRRSASIFFPIQ</sequence>
<reference evidence="1 2" key="1">
    <citation type="submission" date="2015-01" db="EMBL/GenBank/DDBJ databases">
        <title>Evolution of Trichinella species and genotypes.</title>
        <authorList>
            <person name="Korhonen P.K."/>
            <person name="Edoardo P."/>
            <person name="Giuseppe L.R."/>
            <person name="Gasser R.B."/>
        </authorList>
    </citation>
    <scope>NUCLEOTIDE SEQUENCE [LARGE SCALE GENOMIC DNA]</scope>
    <source>
        <strain evidence="1">ISS1029</strain>
    </source>
</reference>
<dbReference type="Proteomes" id="UP000055024">
    <property type="component" value="Unassembled WGS sequence"/>
</dbReference>
<keyword evidence="2" id="KW-1185">Reference proteome</keyword>
<dbReference type="AlphaFoldDB" id="A0A0V1H1P8"/>